<dbReference type="SMART" id="SM00283">
    <property type="entry name" value="MA"/>
    <property type="match status" value="1"/>
</dbReference>
<keyword evidence="1 3" id="KW-0807">Transducer</keyword>
<feature type="transmembrane region" description="Helical" evidence="6">
    <location>
        <begin position="40"/>
        <end position="62"/>
    </location>
</feature>
<dbReference type="Pfam" id="PF00015">
    <property type="entry name" value="MCPsignal"/>
    <property type="match status" value="1"/>
</dbReference>
<dbReference type="PROSITE" id="PS50111">
    <property type="entry name" value="CHEMOTAXIS_TRANSDUC_2"/>
    <property type="match status" value="1"/>
</dbReference>
<accession>A0ABS5PU41</accession>
<keyword evidence="6" id="KW-1133">Transmembrane helix</keyword>
<name>A0ABS5PU41_9FIRM</name>
<protein>
    <recommendedName>
        <fullName evidence="11">Methyl-accepting chemotaxis protein</fullName>
    </recommendedName>
</protein>
<gene>
    <name evidence="9" type="ORF">KHM83_18195</name>
</gene>
<organism evidence="9 10">
    <name type="scientific">Fusibacter paucivorans</name>
    <dbReference type="NCBI Taxonomy" id="76009"/>
    <lineage>
        <taxon>Bacteria</taxon>
        <taxon>Bacillati</taxon>
        <taxon>Bacillota</taxon>
        <taxon>Clostridia</taxon>
        <taxon>Eubacteriales</taxon>
        <taxon>Eubacteriales Family XII. Incertae Sedis</taxon>
        <taxon>Fusibacter</taxon>
    </lineage>
</organism>
<dbReference type="PANTHER" id="PTHR32089">
    <property type="entry name" value="METHYL-ACCEPTING CHEMOTAXIS PROTEIN MCPB"/>
    <property type="match status" value="1"/>
</dbReference>
<evidence type="ECO:0000256" key="4">
    <source>
        <dbReference type="SAM" id="Coils"/>
    </source>
</evidence>
<comment type="similarity">
    <text evidence="2">Belongs to the methyl-accepting chemotaxis (MCP) protein family.</text>
</comment>
<dbReference type="SUPFAM" id="SSF58104">
    <property type="entry name" value="Methyl-accepting chemotaxis protein (MCP) signaling domain"/>
    <property type="match status" value="1"/>
</dbReference>
<dbReference type="CDD" id="cd06225">
    <property type="entry name" value="HAMP"/>
    <property type="match status" value="1"/>
</dbReference>
<evidence type="ECO:0000259" key="8">
    <source>
        <dbReference type="PROSITE" id="PS50885"/>
    </source>
</evidence>
<feature type="region of interest" description="Disordered" evidence="5">
    <location>
        <begin position="1"/>
        <end position="26"/>
    </location>
</feature>
<sequence>MGKGVNRFRKKGQPKPAKTAKKAGKSKKKKNFGFNVRAKLVLSYALLFAVIVISLSFTIIGIQSLNEVIDINNTVSDIIRNIDGILAHQSEYESTGDAALLTFIDDRLTTTKDEITKVLDSDADQEIKDQISSIQELIESYESVLDNYLGYENDREVALANLSNSADETEATLDKLEIVLRSELENSGDQLTVLKDKDYSLLTKTLEMRNYLAVLRALEKEYIITGEKSKLTDITTVSKEFQYTLLSMSDDLETIGSGNFVSTTIDGLNSYILATNRLYSVDISLTMQYQGLVQIVDQVQDLVDGIFDLQGTVINGISASTVRSAQISLFFGIIISLISSVFIYRSISIPLKKLIAELTQATETQDLTKQINLKNNDEFKQLATAFNQYNEKIHSMIVDVDHNADGLGRLASEVTDEVVRLNGNIEMISASTEELSASMEETSASTEEVNASTYVIDTLIEDVVEQANSGMDFTVKLRTRAGRIKSSSEEAKDKAVNLYQNSKEVLSVSIEKSKEVEKINLLTGSILEIADQTNLLALNAAIEAARAGEAGKGFSVVAEEIRKLASTSQNSANEIQAVTQGVIKSVSDLAENASALIDFIESNVLEDYESLTKIGDRYDRDANNLSEIFNRLVQTMNDMKASVTNVNETISSITVTISDSAKGVSDVASHVNDIMRVSEKVTKEIDVVKVNSKTLKDYVGEFKI</sequence>
<evidence type="ECO:0000256" key="1">
    <source>
        <dbReference type="ARBA" id="ARBA00023224"/>
    </source>
</evidence>
<dbReference type="Gene3D" id="1.10.287.950">
    <property type="entry name" value="Methyl-accepting chemotaxis protein"/>
    <property type="match status" value="1"/>
</dbReference>
<feature type="domain" description="HAMP" evidence="8">
    <location>
        <begin position="345"/>
        <end position="398"/>
    </location>
</feature>
<reference evidence="9 10" key="1">
    <citation type="submission" date="2021-05" db="EMBL/GenBank/DDBJ databases">
        <title>Fusibacter ferrireducens sp. nov., an anaerobic, sulfur- and Fe-reducing bacterium isolated from the mangrove sediment.</title>
        <authorList>
            <person name="Qiu D."/>
        </authorList>
    </citation>
    <scope>NUCLEOTIDE SEQUENCE [LARGE SCALE GENOMIC DNA]</scope>
    <source>
        <strain evidence="9 10">DSM 12116</strain>
    </source>
</reference>
<evidence type="ECO:0000256" key="5">
    <source>
        <dbReference type="SAM" id="MobiDB-lite"/>
    </source>
</evidence>
<evidence type="ECO:0000313" key="10">
    <source>
        <dbReference type="Proteomes" id="UP000746471"/>
    </source>
</evidence>
<keyword evidence="6" id="KW-0812">Transmembrane</keyword>
<keyword evidence="6" id="KW-0472">Membrane</keyword>
<dbReference type="PANTHER" id="PTHR32089:SF112">
    <property type="entry name" value="LYSOZYME-LIKE PROTEIN-RELATED"/>
    <property type="match status" value="1"/>
</dbReference>
<dbReference type="EMBL" id="JAHBCL010000047">
    <property type="protein sequence ID" value="MBS7528603.1"/>
    <property type="molecule type" value="Genomic_DNA"/>
</dbReference>
<feature type="domain" description="Methyl-accepting transducer" evidence="7">
    <location>
        <begin position="403"/>
        <end position="675"/>
    </location>
</feature>
<evidence type="ECO:0000256" key="6">
    <source>
        <dbReference type="SAM" id="Phobius"/>
    </source>
</evidence>
<proteinExistence type="inferred from homology"/>
<keyword evidence="4" id="KW-0175">Coiled coil</keyword>
<comment type="caution">
    <text evidence="9">The sequence shown here is derived from an EMBL/GenBank/DDBJ whole genome shotgun (WGS) entry which is preliminary data.</text>
</comment>
<evidence type="ECO:0000313" key="9">
    <source>
        <dbReference type="EMBL" id="MBS7528603.1"/>
    </source>
</evidence>
<dbReference type="InterPro" id="IPR003660">
    <property type="entry name" value="HAMP_dom"/>
</dbReference>
<dbReference type="RefSeq" id="WP_213238459.1">
    <property type="nucleotide sequence ID" value="NZ_JAHBCL010000047.1"/>
</dbReference>
<feature type="coiled-coil region" evidence="4">
    <location>
        <begin position="159"/>
        <end position="186"/>
    </location>
</feature>
<evidence type="ECO:0000256" key="3">
    <source>
        <dbReference type="PROSITE-ProRule" id="PRU00284"/>
    </source>
</evidence>
<evidence type="ECO:0000259" key="7">
    <source>
        <dbReference type="PROSITE" id="PS50111"/>
    </source>
</evidence>
<dbReference type="PROSITE" id="PS50885">
    <property type="entry name" value="HAMP"/>
    <property type="match status" value="1"/>
</dbReference>
<dbReference type="InterPro" id="IPR004089">
    <property type="entry name" value="MCPsignal_dom"/>
</dbReference>
<evidence type="ECO:0008006" key="11">
    <source>
        <dbReference type="Google" id="ProtNLM"/>
    </source>
</evidence>
<keyword evidence="10" id="KW-1185">Reference proteome</keyword>
<dbReference type="Proteomes" id="UP000746471">
    <property type="component" value="Unassembled WGS sequence"/>
</dbReference>
<evidence type="ECO:0000256" key="2">
    <source>
        <dbReference type="ARBA" id="ARBA00029447"/>
    </source>
</evidence>